<keyword evidence="9" id="KW-1185">Reference proteome</keyword>
<dbReference type="InterPro" id="IPR004399">
    <property type="entry name" value="HMP/HMP-P_kinase_dom"/>
</dbReference>
<comment type="pathway">
    <text evidence="1">Cofactor biosynthesis; thiamine diphosphate biosynthesis.</text>
</comment>
<evidence type="ECO:0000313" key="8">
    <source>
        <dbReference type="EMBL" id="KTD50558.1"/>
    </source>
</evidence>
<dbReference type="GO" id="GO:0008902">
    <property type="term" value="F:hydroxymethylpyrimidine kinase activity"/>
    <property type="evidence" value="ECO:0007669"/>
    <property type="project" value="UniProtKB-EC"/>
</dbReference>
<accession>A0A0W0Y1X7</accession>
<dbReference type="InterPro" id="IPR013749">
    <property type="entry name" value="PM/HMP-P_kinase-1"/>
</dbReference>
<keyword evidence="6" id="KW-0067">ATP-binding</keyword>
<evidence type="ECO:0000256" key="5">
    <source>
        <dbReference type="ARBA" id="ARBA00022777"/>
    </source>
</evidence>
<dbReference type="GO" id="GO:0009228">
    <property type="term" value="P:thiamine biosynthetic process"/>
    <property type="evidence" value="ECO:0007669"/>
    <property type="project" value="InterPro"/>
</dbReference>
<dbReference type="PATRIC" id="fig|458.5.peg.186"/>
<dbReference type="PANTHER" id="PTHR20858:SF17">
    <property type="entry name" value="HYDROXYMETHYLPYRIMIDINE_PHOSPHOMETHYLPYRIMIDINE KINASE THI20-RELATED"/>
    <property type="match status" value="1"/>
</dbReference>
<evidence type="ECO:0000256" key="2">
    <source>
        <dbReference type="ARBA" id="ARBA00012135"/>
    </source>
</evidence>
<dbReference type="PANTHER" id="PTHR20858">
    <property type="entry name" value="PHOSPHOMETHYLPYRIMIDINE KINASE"/>
    <property type="match status" value="1"/>
</dbReference>
<dbReference type="GO" id="GO:0005829">
    <property type="term" value="C:cytosol"/>
    <property type="evidence" value="ECO:0007669"/>
    <property type="project" value="TreeGrafter"/>
</dbReference>
<dbReference type="GO" id="GO:0009229">
    <property type="term" value="P:thiamine diphosphate biosynthetic process"/>
    <property type="evidence" value="ECO:0007669"/>
    <property type="project" value="UniProtKB-UniPathway"/>
</dbReference>
<feature type="domain" description="Pyridoxamine kinase/Phosphomethylpyrimidine kinase" evidence="7">
    <location>
        <begin position="12"/>
        <end position="260"/>
    </location>
</feature>
<dbReference type="Pfam" id="PF08543">
    <property type="entry name" value="Phos_pyr_kin"/>
    <property type="match status" value="1"/>
</dbReference>
<dbReference type="SUPFAM" id="SSF53613">
    <property type="entry name" value="Ribokinase-like"/>
    <property type="match status" value="1"/>
</dbReference>
<dbReference type="InterPro" id="IPR029056">
    <property type="entry name" value="Ribokinase-like"/>
</dbReference>
<dbReference type="GO" id="GO:0005524">
    <property type="term" value="F:ATP binding"/>
    <property type="evidence" value="ECO:0007669"/>
    <property type="project" value="UniProtKB-KW"/>
</dbReference>
<dbReference type="CDD" id="cd01169">
    <property type="entry name" value="HMPP_kinase"/>
    <property type="match status" value="1"/>
</dbReference>
<dbReference type="FunFam" id="3.40.1190.20:FF:000003">
    <property type="entry name" value="Phosphomethylpyrimidine kinase ThiD"/>
    <property type="match status" value="1"/>
</dbReference>
<dbReference type="Gene3D" id="3.40.1190.20">
    <property type="match status" value="1"/>
</dbReference>
<dbReference type="EC" id="2.7.1.49" evidence="2"/>
<sequence length="274" mass="28880">MRYNTLSIAGFDGSGGAGIQADLKTFAAFGCYGMTVLTALPVQNTCGVKSCYAIPLPCIEEQLQAIFEDIRPHSVKIGMLFSGEIIELVADFLRKQATGIPIVLDPVMVAKSGDPLLQQEAVKALKEHLIPVVDVITPNLPEAARLTGMEVNSASDMPSVAALIQQLGVDTVLIKGGHLQQDDCLDFFLDQQGASQWLHSPRILSKNTHGTGCTLSAAIAAGLAKGRLPYEACLQAKAYLSGAIAASAGLSIGQGVGPVDHLYALNGEFFNETV</sequence>
<keyword evidence="4" id="KW-0547">Nucleotide-binding</keyword>
<name>A0A0W0Y1X7_9GAMM</name>
<comment type="caution">
    <text evidence="8">The sequence shown here is derived from an EMBL/GenBank/DDBJ whole genome shotgun (WGS) entry which is preliminary data.</text>
</comment>
<gene>
    <name evidence="8" type="primary">thiD</name>
    <name evidence="8" type="ORF">Lrub_0182</name>
</gene>
<proteinExistence type="predicted"/>
<dbReference type="OrthoDB" id="9810880at2"/>
<keyword evidence="5 8" id="KW-0418">Kinase</keyword>
<evidence type="ECO:0000256" key="4">
    <source>
        <dbReference type="ARBA" id="ARBA00022741"/>
    </source>
</evidence>
<dbReference type="NCBIfam" id="TIGR00097">
    <property type="entry name" value="HMP-P_kinase"/>
    <property type="match status" value="1"/>
</dbReference>
<evidence type="ECO:0000256" key="6">
    <source>
        <dbReference type="ARBA" id="ARBA00022840"/>
    </source>
</evidence>
<dbReference type="Proteomes" id="UP000054608">
    <property type="component" value="Unassembled WGS sequence"/>
</dbReference>
<evidence type="ECO:0000256" key="3">
    <source>
        <dbReference type="ARBA" id="ARBA00022679"/>
    </source>
</evidence>
<dbReference type="AlphaFoldDB" id="A0A0W0Y1X7"/>
<dbReference type="STRING" id="458.Lrub_0182"/>
<organism evidence="8 9">
    <name type="scientific">Legionella rubrilucens</name>
    <dbReference type="NCBI Taxonomy" id="458"/>
    <lineage>
        <taxon>Bacteria</taxon>
        <taxon>Pseudomonadati</taxon>
        <taxon>Pseudomonadota</taxon>
        <taxon>Gammaproteobacteria</taxon>
        <taxon>Legionellales</taxon>
        <taxon>Legionellaceae</taxon>
        <taxon>Legionella</taxon>
    </lineage>
</organism>
<dbReference type="EMBL" id="LNYT01000003">
    <property type="protein sequence ID" value="KTD50558.1"/>
    <property type="molecule type" value="Genomic_DNA"/>
</dbReference>
<evidence type="ECO:0000313" key="9">
    <source>
        <dbReference type="Proteomes" id="UP000054608"/>
    </source>
</evidence>
<protein>
    <recommendedName>
        <fullName evidence="2">hydroxymethylpyrimidine kinase</fullName>
        <ecNumber evidence="2">2.7.1.49</ecNumber>
    </recommendedName>
</protein>
<dbReference type="UniPathway" id="UPA00060">
    <property type="reaction ID" value="UER00138"/>
</dbReference>
<keyword evidence="3 8" id="KW-0808">Transferase</keyword>
<reference evidence="8 9" key="1">
    <citation type="submission" date="2015-11" db="EMBL/GenBank/DDBJ databases">
        <title>Genomic analysis of 38 Legionella species identifies large and diverse effector repertoires.</title>
        <authorList>
            <person name="Burstein D."/>
            <person name="Amaro F."/>
            <person name="Zusman T."/>
            <person name="Lifshitz Z."/>
            <person name="Cohen O."/>
            <person name="Gilbert J.A."/>
            <person name="Pupko T."/>
            <person name="Shuman H.A."/>
            <person name="Segal G."/>
        </authorList>
    </citation>
    <scope>NUCLEOTIDE SEQUENCE [LARGE SCALE GENOMIC DNA]</scope>
    <source>
        <strain evidence="8 9">WA-270A-C2</strain>
    </source>
</reference>
<evidence type="ECO:0000256" key="1">
    <source>
        <dbReference type="ARBA" id="ARBA00004948"/>
    </source>
</evidence>
<dbReference type="GO" id="GO:0008972">
    <property type="term" value="F:phosphomethylpyrimidine kinase activity"/>
    <property type="evidence" value="ECO:0007669"/>
    <property type="project" value="InterPro"/>
</dbReference>
<evidence type="ECO:0000259" key="7">
    <source>
        <dbReference type="Pfam" id="PF08543"/>
    </source>
</evidence>